<proteinExistence type="predicted"/>
<sequence>MISDEHDAAARHRSAADTATPPSSLVPPQAAPSHTLRRTAIHDRDDADESHLVRGYD</sequence>
<name>A0A368W0M1_9ACTN</name>
<feature type="compositionally biased region" description="Basic and acidic residues" evidence="1">
    <location>
        <begin position="1"/>
        <end position="10"/>
    </location>
</feature>
<gene>
    <name evidence="2" type="ORF">DFQ14_102433</name>
</gene>
<dbReference type="AlphaFoldDB" id="A0A368W0M1"/>
<keyword evidence="3" id="KW-1185">Reference proteome</keyword>
<accession>A0A368W0M1</accession>
<feature type="region of interest" description="Disordered" evidence="1">
    <location>
        <begin position="1"/>
        <end position="57"/>
    </location>
</feature>
<evidence type="ECO:0000256" key="1">
    <source>
        <dbReference type="SAM" id="MobiDB-lite"/>
    </source>
</evidence>
<organism evidence="2 3">
    <name type="scientific">Halopolyspora algeriensis</name>
    <dbReference type="NCBI Taxonomy" id="1500506"/>
    <lineage>
        <taxon>Bacteria</taxon>
        <taxon>Bacillati</taxon>
        <taxon>Actinomycetota</taxon>
        <taxon>Actinomycetes</taxon>
        <taxon>Actinomycetes incertae sedis</taxon>
        <taxon>Halopolyspora</taxon>
    </lineage>
</organism>
<evidence type="ECO:0000313" key="2">
    <source>
        <dbReference type="EMBL" id="RCW46131.1"/>
    </source>
</evidence>
<reference evidence="2 3" key="1">
    <citation type="submission" date="2018-07" db="EMBL/GenBank/DDBJ databases">
        <title>Genomic Encyclopedia of Type Strains, Phase III (KMG-III): the genomes of soil and plant-associated and newly described type strains.</title>
        <authorList>
            <person name="Whitman W."/>
        </authorList>
    </citation>
    <scope>NUCLEOTIDE SEQUENCE [LARGE SCALE GENOMIC DNA]</scope>
    <source>
        <strain evidence="2 3">CECT 8575</strain>
    </source>
</reference>
<evidence type="ECO:0000313" key="3">
    <source>
        <dbReference type="Proteomes" id="UP000253495"/>
    </source>
</evidence>
<dbReference type="EMBL" id="QPJC01000002">
    <property type="protein sequence ID" value="RCW46131.1"/>
    <property type="molecule type" value="Genomic_DNA"/>
</dbReference>
<comment type="caution">
    <text evidence="2">The sequence shown here is derived from an EMBL/GenBank/DDBJ whole genome shotgun (WGS) entry which is preliminary data.</text>
</comment>
<dbReference type="RefSeq" id="WP_158546659.1">
    <property type="nucleotide sequence ID" value="NZ_QPJC01000002.1"/>
</dbReference>
<protein>
    <submittedName>
        <fullName evidence="2">Uncharacterized protein</fullName>
    </submittedName>
</protein>
<dbReference type="Proteomes" id="UP000253495">
    <property type="component" value="Unassembled WGS sequence"/>
</dbReference>
<feature type="compositionally biased region" description="Basic and acidic residues" evidence="1">
    <location>
        <begin position="40"/>
        <end position="57"/>
    </location>
</feature>